<dbReference type="PANTHER" id="PTHR30160">
    <property type="entry name" value="TETRAACYLDISACCHARIDE 4'-KINASE-RELATED"/>
    <property type="match status" value="1"/>
</dbReference>
<dbReference type="Proteomes" id="UP001309705">
    <property type="component" value="Unassembled WGS sequence"/>
</dbReference>
<dbReference type="Pfam" id="PF01075">
    <property type="entry name" value="Glyco_transf_9"/>
    <property type="match status" value="1"/>
</dbReference>
<dbReference type="InterPro" id="IPR051199">
    <property type="entry name" value="LPS_LOS_Heptosyltrfase"/>
</dbReference>
<keyword evidence="1" id="KW-0328">Glycosyltransferase</keyword>
<gene>
    <name evidence="3" type="ORF">VSX58_19400</name>
</gene>
<reference evidence="3 4" key="1">
    <citation type="journal article" date="2017" name="Int. J. Syst. Evol. Microbiol.">
        <title>Brenneria populi subsp. brevivirga subsp. nov. isolated from symptomatic bark of Populus x euramericana canker, and description of Brenneria populi subsp. populi subsp. nov.</title>
        <authorList>
            <person name="Zheng M.H."/>
            <person name="Piao C.G."/>
            <person name="Xue H."/>
            <person name="Guo M.W."/>
            <person name="Li Y."/>
        </authorList>
    </citation>
    <scope>NUCLEOTIDE SEQUENCE [LARGE SCALE GENOMIC DNA]</scope>
    <source>
        <strain evidence="3 4">D9-5</strain>
    </source>
</reference>
<dbReference type="EMBL" id="JAYWTM010000027">
    <property type="protein sequence ID" value="MEC5344763.1"/>
    <property type="molecule type" value="Genomic_DNA"/>
</dbReference>
<dbReference type="CDD" id="cd03789">
    <property type="entry name" value="GT9_LPS_heptosyltransferase"/>
    <property type="match status" value="1"/>
</dbReference>
<protein>
    <submittedName>
        <fullName evidence="3">Glycosyltransferase family 9 protein</fullName>
    </submittedName>
</protein>
<accession>A0ABU6JVQ8</accession>
<evidence type="ECO:0000313" key="4">
    <source>
        <dbReference type="Proteomes" id="UP001309705"/>
    </source>
</evidence>
<dbReference type="PANTHER" id="PTHR30160:SF7">
    <property type="entry name" value="ADP-HEPTOSE--LPS HEPTOSYLTRANSFERASE 2"/>
    <property type="match status" value="1"/>
</dbReference>
<comment type="caution">
    <text evidence="3">The sequence shown here is derived from an EMBL/GenBank/DDBJ whole genome shotgun (WGS) entry which is preliminary data.</text>
</comment>
<sequence length="326" mass="37258">MHRILIIRIDFLGDMICSTSLIHSLKQRWPQAEIHVLANKYNASALDGNPDVHAVHRYVYSKKFEKNCRPGRLNAFIDRIKLIHKLRRLNFDLLIIPNGGMNKSSVQFAKFLNVGDCRWHTQESGFDDRVESHINERVMKHEVLSGYELVPELGPVDINALRLYVYPDKSLQDKWIEILGVKKNPRIGLFVSNKSTARRWSWDKWHRLSLKYGAMVDFVIFHTPGDRPTDAQLEGINARCVSTDTVADLMAAMSQLDAIVSADSAPVHIGAALQIPVIALFESRPEKYLRWYPLGVKHILIHEGARVEDIRVESVQGAIDLFLYSK</sequence>
<name>A0ABU6JVQ8_9GAMM</name>
<organism evidence="3 4">
    <name type="scientific">Brenneria populi</name>
    <dbReference type="NCBI Taxonomy" id="1505588"/>
    <lineage>
        <taxon>Bacteria</taxon>
        <taxon>Pseudomonadati</taxon>
        <taxon>Pseudomonadota</taxon>
        <taxon>Gammaproteobacteria</taxon>
        <taxon>Enterobacterales</taxon>
        <taxon>Pectobacteriaceae</taxon>
        <taxon>Brenneria</taxon>
    </lineage>
</organism>
<dbReference type="RefSeq" id="WP_327619531.1">
    <property type="nucleotide sequence ID" value="NZ_JAYWTM010000027.1"/>
</dbReference>
<keyword evidence="4" id="KW-1185">Reference proteome</keyword>
<evidence type="ECO:0000256" key="2">
    <source>
        <dbReference type="ARBA" id="ARBA00022679"/>
    </source>
</evidence>
<dbReference type="SUPFAM" id="SSF53756">
    <property type="entry name" value="UDP-Glycosyltransferase/glycogen phosphorylase"/>
    <property type="match status" value="1"/>
</dbReference>
<keyword evidence="2" id="KW-0808">Transferase</keyword>
<dbReference type="Gene3D" id="3.40.50.2000">
    <property type="entry name" value="Glycogen Phosphorylase B"/>
    <property type="match status" value="2"/>
</dbReference>
<proteinExistence type="predicted"/>
<evidence type="ECO:0000256" key="1">
    <source>
        <dbReference type="ARBA" id="ARBA00022676"/>
    </source>
</evidence>
<evidence type="ECO:0000313" key="3">
    <source>
        <dbReference type="EMBL" id="MEC5344763.1"/>
    </source>
</evidence>
<dbReference type="InterPro" id="IPR002201">
    <property type="entry name" value="Glyco_trans_9"/>
</dbReference>